<accession>A0ABQ8G9M0</accession>
<sequence>MPTTHDCPPAPTFLRASSATSPSQPPPSNSQNHATSRTSHPLPKPITLPQLLPHPLSPFPMPLAIPCLPFPLATLTSFLADLNAALQPHPAFDATEAVGMGLGFAPLVSAQLVGTGLEVAAGVGKAVATKVAVARVVSRWNGGALGRARVVARVVRTEEMCGVVGVDGLTSEDEEEDDHGGSAEGNVEAVLRRRMRALGGYVADVAFGDVALRENEERPAEWWKQMKAAQVRKAEKKDRKKVSKMREKREKELAEAAAALEKEIRRIEEGFEKAERKTERELGTRKAQKNPEGRLKIEERLQKEREKLEGELQKALEESQLKTGKESRKMEKMENKKTDKLLWVVLINSEEGRNLPVLIDSAEKAR</sequence>
<name>A0ABQ8G9M0_9PEZI</name>
<feature type="region of interest" description="Disordered" evidence="1">
    <location>
        <begin position="1"/>
        <end position="49"/>
    </location>
</feature>
<evidence type="ECO:0000313" key="3">
    <source>
        <dbReference type="Proteomes" id="UP000774617"/>
    </source>
</evidence>
<keyword evidence="3" id="KW-1185">Reference proteome</keyword>
<proteinExistence type="predicted"/>
<feature type="region of interest" description="Disordered" evidence="1">
    <location>
        <begin position="275"/>
        <end position="297"/>
    </location>
</feature>
<evidence type="ECO:0000256" key="1">
    <source>
        <dbReference type="SAM" id="MobiDB-lite"/>
    </source>
</evidence>
<protein>
    <submittedName>
        <fullName evidence="2">Uncharacterized protein</fullName>
    </submittedName>
</protein>
<comment type="caution">
    <text evidence="2">The sequence shown here is derived from an EMBL/GenBank/DDBJ whole genome shotgun (WGS) entry which is preliminary data.</text>
</comment>
<dbReference type="Proteomes" id="UP000774617">
    <property type="component" value="Unassembled WGS sequence"/>
</dbReference>
<gene>
    <name evidence="2" type="ORF">B0J12DRAFT_664591</name>
</gene>
<feature type="region of interest" description="Disordered" evidence="1">
    <location>
        <begin position="309"/>
        <end position="334"/>
    </location>
</feature>
<evidence type="ECO:0000313" key="2">
    <source>
        <dbReference type="EMBL" id="KAH7049247.1"/>
    </source>
</evidence>
<reference evidence="2 3" key="1">
    <citation type="journal article" date="2021" name="Nat. Commun.">
        <title>Genetic determinants of endophytism in the Arabidopsis root mycobiome.</title>
        <authorList>
            <person name="Mesny F."/>
            <person name="Miyauchi S."/>
            <person name="Thiergart T."/>
            <person name="Pickel B."/>
            <person name="Atanasova L."/>
            <person name="Karlsson M."/>
            <person name="Huettel B."/>
            <person name="Barry K.W."/>
            <person name="Haridas S."/>
            <person name="Chen C."/>
            <person name="Bauer D."/>
            <person name="Andreopoulos W."/>
            <person name="Pangilinan J."/>
            <person name="LaButti K."/>
            <person name="Riley R."/>
            <person name="Lipzen A."/>
            <person name="Clum A."/>
            <person name="Drula E."/>
            <person name="Henrissat B."/>
            <person name="Kohler A."/>
            <person name="Grigoriev I.V."/>
            <person name="Martin F.M."/>
            <person name="Hacquard S."/>
        </authorList>
    </citation>
    <scope>NUCLEOTIDE SEQUENCE [LARGE SCALE GENOMIC DNA]</scope>
    <source>
        <strain evidence="2 3">MPI-SDFR-AT-0080</strain>
    </source>
</reference>
<dbReference type="EMBL" id="JAGTJR010000014">
    <property type="protein sequence ID" value="KAH7049247.1"/>
    <property type="molecule type" value="Genomic_DNA"/>
</dbReference>
<organism evidence="2 3">
    <name type="scientific">Macrophomina phaseolina</name>
    <dbReference type="NCBI Taxonomy" id="35725"/>
    <lineage>
        <taxon>Eukaryota</taxon>
        <taxon>Fungi</taxon>
        <taxon>Dikarya</taxon>
        <taxon>Ascomycota</taxon>
        <taxon>Pezizomycotina</taxon>
        <taxon>Dothideomycetes</taxon>
        <taxon>Dothideomycetes incertae sedis</taxon>
        <taxon>Botryosphaeriales</taxon>
        <taxon>Botryosphaeriaceae</taxon>
        <taxon>Macrophomina</taxon>
    </lineage>
</organism>